<evidence type="ECO:0000256" key="3">
    <source>
        <dbReference type="ARBA" id="ARBA00022692"/>
    </source>
</evidence>
<evidence type="ECO:0000259" key="7">
    <source>
        <dbReference type="PROSITE" id="PS50850"/>
    </source>
</evidence>
<name>A0AAN6X3M4_9PEZI</name>
<keyword evidence="5 6" id="KW-0472">Membrane</keyword>
<keyword evidence="2" id="KW-0813">Transport</keyword>
<sequence>MADIDEKQVDTTVKVAESQLSSSDDDDNEITWTEEEEKALVRRIDFLVMPLLVLGFFALQIDRGNIGNAMTDFFLRDVGITQFQFNIGQQLLSAGIVLLEIPSNLVLYRVGPQLWIGSQIIAWGLVATFQAFQKGLAAYLSTRLLLGLCEAGFIPAGLFTITRWYKREETARRFSVFFIGNLFAGACSGLIAYGILHMRGIAGLAGWQWLFLLEGIFTLIVGVIFISTFPKSSGHPVSIFGWRYFSEREAQILKLRVLRDDPTKNQARQTVSMSEVKATFTNWRILSHFLCTVLGMAPAHAMGAYAPSLVVSFGFGRLESNAMLTIGSWILLVLNILWGWLADKYQKRGLMVFLGVLGLWGFTVGNRILITSTNGDLRFGILVMAIAFQANWHAVNGAWLALNAKSSGERSITMAIFVMGANTAGIIGSQLFQAEDAPVYQKGWTSIMGLTSASLVMAIIANSQYWLLNKFQKREGDEKYKY</sequence>
<dbReference type="GO" id="GO:0022857">
    <property type="term" value="F:transmembrane transporter activity"/>
    <property type="evidence" value="ECO:0007669"/>
    <property type="project" value="InterPro"/>
</dbReference>
<dbReference type="PANTHER" id="PTHR43791">
    <property type="entry name" value="PERMEASE-RELATED"/>
    <property type="match status" value="1"/>
</dbReference>
<evidence type="ECO:0000256" key="2">
    <source>
        <dbReference type="ARBA" id="ARBA00022448"/>
    </source>
</evidence>
<keyword evidence="3 6" id="KW-0812">Transmembrane</keyword>
<feature type="transmembrane region" description="Helical" evidence="6">
    <location>
        <begin position="444"/>
        <end position="468"/>
    </location>
</feature>
<dbReference type="Gene3D" id="1.20.1250.20">
    <property type="entry name" value="MFS general substrate transporter like domains"/>
    <property type="match status" value="2"/>
</dbReference>
<keyword evidence="4 6" id="KW-1133">Transmembrane helix</keyword>
<evidence type="ECO:0000256" key="5">
    <source>
        <dbReference type="ARBA" id="ARBA00023136"/>
    </source>
</evidence>
<feature type="transmembrane region" description="Helical" evidence="6">
    <location>
        <begin position="207"/>
        <end position="229"/>
    </location>
</feature>
<reference evidence="8" key="2">
    <citation type="submission" date="2023-05" db="EMBL/GenBank/DDBJ databases">
        <authorList>
            <consortium name="Lawrence Berkeley National Laboratory"/>
            <person name="Steindorff A."/>
            <person name="Hensen N."/>
            <person name="Bonometti L."/>
            <person name="Westerberg I."/>
            <person name="Brannstrom I.O."/>
            <person name="Guillou S."/>
            <person name="Cros-Aarteil S."/>
            <person name="Calhoun S."/>
            <person name="Haridas S."/>
            <person name="Kuo A."/>
            <person name="Mondo S."/>
            <person name="Pangilinan J."/>
            <person name="Riley R."/>
            <person name="Labutti K."/>
            <person name="Andreopoulos B."/>
            <person name="Lipzen A."/>
            <person name="Chen C."/>
            <person name="Yanf M."/>
            <person name="Daum C."/>
            <person name="Ng V."/>
            <person name="Clum A."/>
            <person name="Ohm R."/>
            <person name="Martin F."/>
            <person name="Silar P."/>
            <person name="Natvig D."/>
            <person name="Lalanne C."/>
            <person name="Gautier V."/>
            <person name="Ament-Velasquez S.L."/>
            <person name="Kruys A."/>
            <person name="Hutchinson M.I."/>
            <person name="Powell A.J."/>
            <person name="Barry K."/>
            <person name="Miller A.N."/>
            <person name="Grigoriev I.V."/>
            <person name="Debuchy R."/>
            <person name="Gladieux P."/>
            <person name="Thoren M.H."/>
            <person name="Johannesson H."/>
        </authorList>
    </citation>
    <scope>NUCLEOTIDE SEQUENCE</scope>
    <source>
        <strain evidence="8">PSN309</strain>
    </source>
</reference>
<gene>
    <name evidence="8" type="ORF">QBC35DRAFT_100222</name>
</gene>
<feature type="transmembrane region" description="Helical" evidence="6">
    <location>
        <begin position="414"/>
        <end position="432"/>
    </location>
</feature>
<evidence type="ECO:0000313" key="8">
    <source>
        <dbReference type="EMBL" id="KAK4193244.1"/>
    </source>
</evidence>
<dbReference type="Pfam" id="PF07690">
    <property type="entry name" value="MFS_1"/>
    <property type="match status" value="1"/>
</dbReference>
<feature type="transmembrane region" description="Helical" evidence="6">
    <location>
        <begin position="144"/>
        <end position="162"/>
    </location>
</feature>
<feature type="transmembrane region" description="Helical" evidence="6">
    <location>
        <begin position="381"/>
        <end position="402"/>
    </location>
</feature>
<keyword evidence="9" id="KW-1185">Reference proteome</keyword>
<dbReference type="AlphaFoldDB" id="A0AAN6X3M4"/>
<dbReference type="InterPro" id="IPR011701">
    <property type="entry name" value="MFS"/>
</dbReference>
<evidence type="ECO:0000313" key="9">
    <source>
        <dbReference type="Proteomes" id="UP001302126"/>
    </source>
</evidence>
<dbReference type="GO" id="GO:0016020">
    <property type="term" value="C:membrane"/>
    <property type="evidence" value="ECO:0007669"/>
    <property type="project" value="UniProtKB-SubCell"/>
</dbReference>
<dbReference type="Proteomes" id="UP001302126">
    <property type="component" value="Unassembled WGS sequence"/>
</dbReference>
<protein>
    <recommendedName>
        <fullName evidence="7">Major facilitator superfamily (MFS) profile domain-containing protein</fullName>
    </recommendedName>
</protein>
<organism evidence="8 9">
    <name type="scientific">Podospora australis</name>
    <dbReference type="NCBI Taxonomy" id="1536484"/>
    <lineage>
        <taxon>Eukaryota</taxon>
        <taxon>Fungi</taxon>
        <taxon>Dikarya</taxon>
        <taxon>Ascomycota</taxon>
        <taxon>Pezizomycotina</taxon>
        <taxon>Sordariomycetes</taxon>
        <taxon>Sordariomycetidae</taxon>
        <taxon>Sordariales</taxon>
        <taxon>Podosporaceae</taxon>
        <taxon>Podospora</taxon>
    </lineage>
</organism>
<dbReference type="SUPFAM" id="SSF103473">
    <property type="entry name" value="MFS general substrate transporter"/>
    <property type="match status" value="1"/>
</dbReference>
<comment type="caution">
    <text evidence="8">The sequence shown here is derived from an EMBL/GenBank/DDBJ whole genome shotgun (WGS) entry which is preliminary data.</text>
</comment>
<dbReference type="PANTHER" id="PTHR43791:SF32">
    <property type="entry name" value="MAJOR FACILITATOR SUPERFAMILY (MFS) PROFILE DOMAIN-CONTAINING PROTEIN"/>
    <property type="match status" value="1"/>
</dbReference>
<comment type="subcellular location">
    <subcellularLocation>
        <location evidence="1">Membrane</location>
        <topology evidence="1">Multi-pass membrane protein</topology>
    </subcellularLocation>
</comment>
<evidence type="ECO:0000256" key="6">
    <source>
        <dbReference type="SAM" id="Phobius"/>
    </source>
</evidence>
<feature type="transmembrane region" description="Helical" evidence="6">
    <location>
        <begin position="322"/>
        <end position="342"/>
    </location>
</feature>
<feature type="transmembrane region" description="Helical" evidence="6">
    <location>
        <begin position="174"/>
        <end position="195"/>
    </location>
</feature>
<feature type="transmembrane region" description="Helical" evidence="6">
    <location>
        <begin position="349"/>
        <end position="369"/>
    </location>
</feature>
<evidence type="ECO:0000256" key="4">
    <source>
        <dbReference type="ARBA" id="ARBA00022989"/>
    </source>
</evidence>
<accession>A0AAN6X3M4</accession>
<feature type="transmembrane region" description="Helical" evidence="6">
    <location>
        <begin position="283"/>
        <end position="302"/>
    </location>
</feature>
<dbReference type="EMBL" id="MU864351">
    <property type="protein sequence ID" value="KAK4193244.1"/>
    <property type="molecule type" value="Genomic_DNA"/>
</dbReference>
<dbReference type="PROSITE" id="PS50850">
    <property type="entry name" value="MFS"/>
    <property type="match status" value="1"/>
</dbReference>
<dbReference type="InterPro" id="IPR020846">
    <property type="entry name" value="MFS_dom"/>
</dbReference>
<proteinExistence type="predicted"/>
<reference evidence="8" key="1">
    <citation type="journal article" date="2023" name="Mol. Phylogenet. Evol.">
        <title>Genome-scale phylogeny and comparative genomics of the fungal order Sordariales.</title>
        <authorList>
            <person name="Hensen N."/>
            <person name="Bonometti L."/>
            <person name="Westerberg I."/>
            <person name="Brannstrom I.O."/>
            <person name="Guillou S."/>
            <person name="Cros-Aarteil S."/>
            <person name="Calhoun S."/>
            <person name="Haridas S."/>
            <person name="Kuo A."/>
            <person name="Mondo S."/>
            <person name="Pangilinan J."/>
            <person name="Riley R."/>
            <person name="LaButti K."/>
            <person name="Andreopoulos B."/>
            <person name="Lipzen A."/>
            <person name="Chen C."/>
            <person name="Yan M."/>
            <person name="Daum C."/>
            <person name="Ng V."/>
            <person name="Clum A."/>
            <person name="Steindorff A."/>
            <person name="Ohm R.A."/>
            <person name="Martin F."/>
            <person name="Silar P."/>
            <person name="Natvig D.O."/>
            <person name="Lalanne C."/>
            <person name="Gautier V."/>
            <person name="Ament-Velasquez S.L."/>
            <person name="Kruys A."/>
            <person name="Hutchinson M.I."/>
            <person name="Powell A.J."/>
            <person name="Barry K."/>
            <person name="Miller A.N."/>
            <person name="Grigoriev I.V."/>
            <person name="Debuchy R."/>
            <person name="Gladieux P."/>
            <person name="Hiltunen Thoren M."/>
            <person name="Johannesson H."/>
        </authorList>
    </citation>
    <scope>NUCLEOTIDE SEQUENCE</scope>
    <source>
        <strain evidence="8">PSN309</strain>
    </source>
</reference>
<evidence type="ECO:0000256" key="1">
    <source>
        <dbReference type="ARBA" id="ARBA00004141"/>
    </source>
</evidence>
<dbReference type="InterPro" id="IPR036259">
    <property type="entry name" value="MFS_trans_sf"/>
</dbReference>
<feature type="transmembrane region" description="Helical" evidence="6">
    <location>
        <begin position="44"/>
        <end position="61"/>
    </location>
</feature>
<feature type="domain" description="Major facilitator superfamily (MFS) profile" evidence="7">
    <location>
        <begin position="48"/>
        <end position="482"/>
    </location>
</feature>